<keyword evidence="2" id="KW-0472">Membrane</keyword>
<keyword evidence="2" id="KW-1133">Transmembrane helix</keyword>
<keyword evidence="2" id="KW-0812">Transmembrane</keyword>
<reference evidence="3" key="1">
    <citation type="submission" date="2021-03" db="EMBL/GenBank/DDBJ databases">
        <title>Chromosome level genome of the anhydrobiotic midge Polypedilum vanderplanki.</title>
        <authorList>
            <person name="Yoshida Y."/>
            <person name="Kikawada T."/>
            <person name="Gusev O."/>
        </authorList>
    </citation>
    <scope>NUCLEOTIDE SEQUENCE</scope>
    <source>
        <strain evidence="3">NIAS01</strain>
        <tissue evidence="3">Whole body or cell culture</tissue>
    </source>
</reference>
<dbReference type="GO" id="GO:0016491">
    <property type="term" value="F:oxidoreductase activity"/>
    <property type="evidence" value="ECO:0007669"/>
    <property type="project" value="UniProtKB-KW"/>
</dbReference>
<protein>
    <submittedName>
        <fullName evidence="3">Uncharacterized protein</fullName>
    </submittedName>
</protein>
<evidence type="ECO:0000313" key="4">
    <source>
        <dbReference type="Proteomes" id="UP001107558"/>
    </source>
</evidence>
<dbReference type="InterPro" id="IPR002347">
    <property type="entry name" value="SDR_fam"/>
</dbReference>
<evidence type="ECO:0000256" key="1">
    <source>
        <dbReference type="ARBA" id="ARBA00023002"/>
    </source>
</evidence>
<accession>A0A9J6C584</accession>
<dbReference type="EMBL" id="JADBJN010000002">
    <property type="protein sequence ID" value="KAG5676987.1"/>
    <property type="molecule type" value="Genomic_DNA"/>
</dbReference>
<dbReference type="Gene3D" id="3.40.50.720">
    <property type="entry name" value="NAD(P)-binding Rossmann-like Domain"/>
    <property type="match status" value="1"/>
</dbReference>
<evidence type="ECO:0000256" key="2">
    <source>
        <dbReference type="SAM" id="Phobius"/>
    </source>
</evidence>
<dbReference type="PANTHER" id="PTHR43157">
    <property type="entry name" value="PHOSPHATIDYLINOSITOL-GLYCAN BIOSYNTHESIS CLASS F PROTEIN-RELATED"/>
    <property type="match status" value="1"/>
</dbReference>
<dbReference type="PROSITE" id="PS00061">
    <property type="entry name" value="ADH_SHORT"/>
    <property type="match status" value="1"/>
</dbReference>
<name>A0A9J6C584_POLVA</name>
<keyword evidence="4" id="KW-1185">Reference proteome</keyword>
<dbReference type="Proteomes" id="UP001107558">
    <property type="component" value="Chromosome 2"/>
</dbReference>
<gene>
    <name evidence="3" type="ORF">PVAND_006778</name>
</gene>
<dbReference type="OrthoDB" id="191139at2759"/>
<keyword evidence="1" id="KW-0560">Oxidoreductase</keyword>
<feature type="transmembrane region" description="Helical" evidence="2">
    <location>
        <begin position="14"/>
        <end position="35"/>
    </location>
</feature>
<sequence length="329" mass="37379">MDDDNKETPLWLKAVYYILPIFGTSGLLYLFRYFMKSDMYKKETKIGGKVVLITGINSDIGISTAINLAKRDGKIYIACDDSTRGEEVLKEIKKKSKRDNIHFMNLNLGSLESIRQFSKKFHEMEKKLDILINNHELVAKEKSKTVEGYELHMGVNYLGHFYLTHLLLDLLKSAAPSRIIFESSLAYKWGTINKEDFMSDNSYNRFKAYCNSKLAIHLLVHELAKELSGSLCTVNIAMPGFVISDIVRRITGFSKVQKVLEWMGAKFINTGKEGAQTVIFTAVDTDISTISGKCYVNCKEIQPSSKSTEDETSTWLWKKGEEILGINYV</sequence>
<dbReference type="SUPFAM" id="SSF51735">
    <property type="entry name" value="NAD(P)-binding Rossmann-fold domains"/>
    <property type="match status" value="1"/>
</dbReference>
<organism evidence="3 4">
    <name type="scientific">Polypedilum vanderplanki</name>
    <name type="common">Sleeping chironomid midge</name>
    <dbReference type="NCBI Taxonomy" id="319348"/>
    <lineage>
        <taxon>Eukaryota</taxon>
        <taxon>Metazoa</taxon>
        <taxon>Ecdysozoa</taxon>
        <taxon>Arthropoda</taxon>
        <taxon>Hexapoda</taxon>
        <taxon>Insecta</taxon>
        <taxon>Pterygota</taxon>
        <taxon>Neoptera</taxon>
        <taxon>Endopterygota</taxon>
        <taxon>Diptera</taxon>
        <taxon>Nematocera</taxon>
        <taxon>Chironomoidea</taxon>
        <taxon>Chironomidae</taxon>
        <taxon>Chironominae</taxon>
        <taxon>Polypedilum</taxon>
        <taxon>Polypedilum</taxon>
    </lineage>
</organism>
<dbReference type="PANTHER" id="PTHR43157:SF31">
    <property type="entry name" value="PHOSPHATIDYLINOSITOL-GLYCAN BIOSYNTHESIS CLASS F PROTEIN"/>
    <property type="match status" value="1"/>
</dbReference>
<comment type="caution">
    <text evidence="3">The sequence shown here is derived from an EMBL/GenBank/DDBJ whole genome shotgun (WGS) entry which is preliminary data.</text>
</comment>
<proteinExistence type="predicted"/>
<dbReference type="AlphaFoldDB" id="A0A9J6C584"/>
<dbReference type="Pfam" id="PF00106">
    <property type="entry name" value="adh_short"/>
    <property type="match status" value="1"/>
</dbReference>
<evidence type="ECO:0000313" key="3">
    <source>
        <dbReference type="EMBL" id="KAG5676987.1"/>
    </source>
</evidence>
<dbReference type="PRINTS" id="PR00081">
    <property type="entry name" value="GDHRDH"/>
</dbReference>
<dbReference type="InterPro" id="IPR020904">
    <property type="entry name" value="Sc_DH/Rdtase_CS"/>
</dbReference>
<dbReference type="InterPro" id="IPR036291">
    <property type="entry name" value="NAD(P)-bd_dom_sf"/>
</dbReference>